<dbReference type="Proteomes" id="UP000218899">
    <property type="component" value="Chromosome"/>
</dbReference>
<evidence type="ECO:0000313" key="3">
    <source>
        <dbReference type="EMBL" id="BAU49080.1"/>
    </source>
</evidence>
<keyword evidence="4" id="KW-1185">Reference proteome</keyword>
<dbReference type="SMART" id="SM00448">
    <property type="entry name" value="REC"/>
    <property type="match status" value="1"/>
</dbReference>
<dbReference type="InterPro" id="IPR052893">
    <property type="entry name" value="TCS_response_regulator"/>
</dbReference>
<sequence length="149" mass="16905">MREHTLVVIEDNDEDFDAFVRALRDARRRHRIRRFTSGDEALAHLGRTSPGGAGDAALPALILLDLNLPGTDGREVLARIKRDPRLRRIPVIVNTHSSHPSDVEACYDNGANSYMVKSMEFERYQRDIRLMAEYWLEAAIVPANMEGPH</sequence>
<name>A0A1B4V6D8_9GAMM</name>
<feature type="modified residue" description="4-aspartylphosphate" evidence="1">
    <location>
        <position position="65"/>
    </location>
</feature>
<feature type="domain" description="Response regulatory" evidence="2">
    <location>
        <begin position="5"/>
        <end position="132"/>
    </location>
</feature>
<keyword evidence="1" id="KW-0597">Phosphoprotein</keyword>
<dbReference type="EMBL" id="AP014936">
    <property type="protein sequence ID" value="BAU49080.1"/>
    <property type="molecule type" value="Genomic_DNA"/>
</dbReference>
<dbReference type="Pfam" id="PF00072">
    <property type="entry name" value="Response_reg"/>
    <property type="match status" value="1"/>
</dbReference>
<proteinExistence type="predicted"/>
<evidence type="ECO:0000259" key="2">
    <source>
        <dbReference type="PROSITE" id="PS50110"/>
    </source>
</evidence>
<reference evidence="3 4" key="1">
    <citation type="submission" date="2015-08" db="EMBL/GenBank/DDBJ databases">
        <title>Complete genome sequence of Sulfurifustis variabilis.</title>
        <authorList>
            <person name="Miura A."/>
            <person name="Kojima H."/>
            <person name="Fukui M."/>
        </authorList>
    </citation>
    <scope>NUCLEOTIDE SEQUENCE [LARGE SCALE GENOMIC DNA]</scope>
    <source>
        <strain evidence="4">skN76</strain>
    </source>
</reference>
<evidence type="ECO:0000313" key="4">
    <source>
        <dbReference type="Proteomes" id="UP000218899"/>
    </source>
</evidence>
<dbReference type="KEGG" id="sva:SVA_2532"/>
<dbReference type="InterPro" id="IPR011006">
    <property type="entry name" value="CheY-like_superfamily"/>
</dbReference>
<dbReference type="PANTHER" id="PTHR44520">
    <property type="entry name" value="RESPONSE REGULATOR RCP1-RELATED"/>
    <property type="match status" value="1"/>
</dbReference>
<organism evidence="3 4">
    <name type="scientific">Sulfurifustis variabilis</name>
    <dbReference type="NCBI Taxonomy" id="1675686"/>
    <lineage>
        <taxon>Bacteria</taxon>
        <taxon>Pseudomonadati</taxon>
        <taxon>Pseudomonadota</taxon>
        <taxon>Gammaproteobacteria</taxon>
        <taxon>Acidiferrobacterales</taxon>
        <taxon>Acidiferrobacteraceae</taxon>
        <taxon>Sulfurifustis</taxon>
    </lineage>
</organism>
<dbReference type="CDD" id="cd17557">
    <property type="entry name" value="REC_Rcp-like"/>
    <property type="match status" value="1"/>
</dbReference>
<dbReference type="Gene3D" id="3.40.50.2300">
    <property type="match status" value="1"/>
</dbReference>
<evidence type="ECO:0000256" key="1">
    <source>
        <dbReference type="PROSITE-ProRule" id="PRU00169"/>
    </source>
</evidence>
<dbReference type="RefSeq" id="WP_197703186.1">
    <property type="nucleotide sequence ID" value="NZ_AP014936.1"/>
</dbReference>
<dbReference type="PROSITE" id="PS50110">
    <property type="entry name" value="RESPONSE_REGULATORY"/>
    <property type="match status" value="1"/>
</dbReference>
<dbReference type="SUPFAM" id="SSF52172">
    <property type="entry name" value="CheY-like"/>
    <property type="match status" value="1"/>
</dbReference>
<dbReference type="GO" id="GO:0000160">
    <property type="term" value="P:phosphorelay signal transduction system"/>
    <property type="evidence" value="ECO:0007669"/>
    <property type="project" value="InterPro"/>
</dbReference>
<dbReference type="AlphaFoldDB" id="A0A1B4V6D8"/>
<gene>
    <name evidence="3" type="ORF">SVA_2532</name>
</gene>
<protein>
    <submittedName>
        <fullName evidence="3">Chemotaxis protein CheY</fullName>
    </submittedName>
</protein>
<dbReference type="InterPro" id="IPR001789">
    <property type="entry name" value="Sig_transdc_resp-reg_receiver"/>
</dbReference>
<accession>A0A1B4V6D8</accession>